<comment type="caution">
    <text evidence="1">The sequence shown here is derived from an EMBL/GenBank/DDBJ whole genome shotgun (WGS) entry which is preliminary data.</text>
</comment>
<dbReference type="Gene3D" id="1.20.910.10">
    <property type="entry name" value="Heme oxygenase-like"/>
    <property type="match status" value="1"/>
</dbReference>
<organism evidence="1 2">
    <name type="scientific">Sorangium cellulosum</name>
    <name type="common">Polyangium cellulosum</name>
    <dbReference type="NCBI Taxonomy" id="56"/>
    <lineage>
        <taxon>Bacteria</taxon>
        <taxon>Pseudomonadati</taxon>
        <taxon>Myxococcota</taxon>
        <taxon>Polyangia</taxon>
        <taxon>Polyangiales</taxon>
        <taxon>Polyangiaceae</taxon>
        <taxon>Sorangium</taxon>
    </lineage>
</organism>
<dbReference type="AlphaFoldDB" id="A0A150SQB7"/>
<name>A0A150SQB7_SORCE</name>
<dbReference type="SUPFAM" id="SSF48613">
    <property type="entry name" value="Heme oxygenase-like"/>
    <property type="match status" value="1"/>
</dbReference>
<reference evidence="1 2" key="1">
    <citation type="submission" date="2014-02" db="EMBL/GenBank/DDBJ databases">
        <title>The small core and large imbalanced accessory genome model reveals a collaborative survival strategy of Sorangium cellulosum strains in nature.</title>
        <authorList>
            <person name="Han K."/>
            <person name="Peng R."/>
            <person name="Blom J."/>
            <person name="Li Y.-Z."/>
        </authorList>
    </citation>
    <scope>NUCLEOTIDE SEQUENCE [LARGE SCALE GENOMIC DNA]</scope>
    <source>
        <strain evidence="1 2">So0011-07</strain>
    </source>
</reference>
<dbReference type="EMBL" id="JEMB01000731">
    <property type="protein sequence ID" value="KYF94458.1"/>
    <property type="molecule type" value="Genomic_DNA"/>
</dbReference>
<dbReference type="Proteomes" id="UP000075635">
    <property type="component" value="Unassembled WGS sequence"/>
</dbReference>
<proteinExistence type="predicted"/>
<accession>A0A150SQB7</accession>
<evidence type="ECO:0000313" key="1">
    <source>
        <dbReference type="EMBL" id="KYF94458.1"/>
    </source>
</evidence>
<sequence>MSSFLVEIDTTAAALDAALTENAILASLMDGTIAPGTYVERVLAPIFHYTSESSAWLWRSSERLSAQGRYPGIAEHLAQKSKEERGHEVWALQDALALGARADAIRAASPPSAVRDYVIYNEATCRVGSPLAILGTSYVLEYVAAHSGAKAVERLAARGGSSGIRHAIRFLRAHAHDDVSHIEELRRALASISDPRDREAVLVSAEVTAKLFPRFFTESG</sequence>
<protein>
    <recommendedName>
        <fullName evidence="3">Heme oxygenase</fullName>
    </recommendedName>
</protein>
<evidence type="ECO:0000313" key="2">
    <source>
        <dbReference type="Proteomes" id="UP000075635"/>
    </source>
</evidence>
<dbReference type="InterPro" id="IPR016084">
    <property type="entry name" value="Haem_Oase-like_multi-hlx"/>
</dbReference>
<dbReference type="Pfam" id="PF14518">
    <property type="entry name" value="Haem_oxygenas_2"/>
    <property type="match status" value="1"/>
</dbReference>
<gene>
    <name evidence="1" type="ORF">BE17_42195</name>
</gene>
<evidence type="ECO:0008006" key="3">
    <source>
        <dbReference type="Google" id="ProtNLM"/>
    </source>
</evidence>